<dbReference type="PRINTS" id="PR00146">
    <property type="entry name" value="DHPICSNTHASE"/>
</dbReference>
<comment type="similarity">
    <text evidence="3">Belongs to the DapA family.</text>
</comment>
<dbReference type="EMBL" id="LSFN01000005">
    <property type="protein sequence ID" value="OAB76310.1"/>
    <property type="molecule type" value="Genomic_DNA"/>
</dbReference>
<evidence type="ECO:0000256" key="5">
    <source>
        <dbReference type="PIRSR" id="PIRSR001365-2"/>
    </source>
</evidence>
<dbReference type="PROSITE" id="PS00666">
    <property type="entry name" value="DHDPS_2"/>
    <property type="match status" value="1"/>
</dbReference>
<dbReference type="KEGG" id="pcx:LPB68_01015"/>
<dbReference type="PANTHER" id="PTHR12128">
    <property type="entry name" value="DIHYDRODIPICOLINATE SYNTHASE"/>
    <property type="match status" value="1"/>
</dbReference>
<dbReference type="Pfam" id="PF00701">
    <property type="entry name" value="DHDPS"/>
    <property type="match status" value="1"/>
</dbReference>
<dbReference type="OrthoDB" id="9771791at2"/>
<evidence type="ECO:0000256" key="4">
    <source>
        <dbReference type="PIRSR" id="PIRSR001365-1"/>
    </source>
</evidence>
<dbReference type="STRING" id="1763538.LPB68_01015"/>
<dbReference type="SMART" id="SM01130">
    <property type="entry name" value="DHDPS"/>
    <property type="match status" value="1"/>
</dbReference>
<keyword evidence="1 3" id="KW-0456">Lyase</keyword>
<dbReference type="GO" id="GO:0005829">
    <property type="term" value="C:cytosol"/>
    <property type="evidence" value="ECO:0007669"/>
    <property type="project" value="TreeGrafter"/>
</dbReference>
<dbReference type="PIRSF" id="PIRSF001365">
    <property type="entry name" value="DHDPS"/>
    <property type="match status" value="1"/>
</dbReference>
<dbReference type="PANTHER" id="PTHR12128:SF28">
    <property type="entry name" value="2-DEHYDRO-3-DEOXY-D-GLUCONATE ALDOLASE YAGE-RELATED"/>
    <property type="match status" value="1"/>
</dbReference>
<organism evidence="6 7">
    <name type="scientific">Paenibacillus crassostreae</name>
    <dbReference type="NCBI Taxonomy" id="1763538"/>
    <lineage>
        <taxon>Bacteria</taxon>
        <taxon>Bacillati</taxon>
        <taxon>Bacillota</taxon>
        <taxon>Bacilli</taxon>
        <taxon>Bacillales</taxon>
        <taxon>Paenibacillaceae</taxon>
        <taxon>Paenibacillus</taxon>
    </lineage>
</organism>
<reference evidence="6 7" key="1">
    <citation type="submission" date="2016-02" db="EMBL/GenBank/DDBJ databases">
        <title>Paenibacillus sp. LPB0068, isolated from Crassostrea gigas.</title>
        <authorList>
            <person name="Shin S.-K."/>
            <person name="Yi H."/>
        </authorList>
    </citation>
    <scope>NUCLEOTIDE SEQUENCE [LARGE SCALE GENOMIC DNA]</scope>
    <source>
        <strain evidence="6 7">LPB0068</strain>
    </source>
</reference>
<comment type="caution">
    <text evidence="6">The sequence shown here is derived from an EMBL/GenBank/DDBJ whole genome shotgun (WGS) entry which is preliminary data.</text>
</comment>
<dbReference type="CDD" id="cd00408">
    <property type="entry name" value="DHDPS-like"/>
    <property type="match status" value="1"/>
</dbReference>
<dbReference type="SUPFAM" id="SSF51569">
    <property type="entry name" value="Aldolase"/>
    <property type="match status" value="1"/>
</dbReference>
<dbReference type="InterPro" id="IPR013785">
    <property type="entry name" value="Aldolase_TIM"/>
</dbReference>
<dbReference type="Proteomes" id="UP000077134">
    <property type="component" value="Unassembled WGS sequence"/>
</dbReference>
<dbReference type="RefSeq" id="WP_068654907.1">
    <property type="nucleotide sequence ID" value="NZ_CP017770.1"/>
</dbReference>
<protein>
    <submittedName>
        <fullName evidence="6">Dihydrodipicolinate synthase family protein</fullName>
    </submittedName>
</protein>
<sequence>MKNKFIHTNAGIIPPVPTILNEKHKFDRDGMELLINNLIDKGVHGLFFLGTAGEFNQFNAEEREEIAEFCIRYTDGRLPVWIGTGSNTTAEAIRLTQHAARSGATGVVVINPYYCKLSDESLFAHYAAIAEASTLPLMLYNFPALTGQDLSPSLVRRLAVRYAHVVGIKETVDQLSHIRQMILTVKEVNPAFAVFCGFDEYLLPTLAAGGAGAIAASANFAPQLMLGLYKSYQNNDLPEVLEYHQKLIQIPPLYALDEPFIPTIKEAVRLAGLSVPTFSHSPANPWDDGKEQQLKQIFDKAGITFSGNFGE</sequence>
<feature type="active site" description="Proton donor/acceptor" evidence="4">
    <location>
        <position position="140"/>
    </location>
</feature>
<keyword evidence="7" id="KW-1185">Reference proteome</keyword>
<name>A0A167F8T6_9BACL</name>
<evidence type="ECO:0000256" key="2">
    <source>
        <dbReference type="ARBA" id="ARBA00023270"/>
    </source>
</evidence>
<feature type="binding site" evidence="5">
    <location>
        <position position="214"/>
    </location>
    <ligand>
        <name>pyruvate</name>
        <dbReference type="ChEBI" id="CHEBI:15361"/>
    </ligand>
</feature>
<feature type="active site" description="Schiff-base intermediate with substrate" evidence="4">
    <location>
        <position position="169"/>
    </location>
</feature>
<evidence type="ECO:0000313" key="6">
    <source>
        <dbReference type="EMBL" id="OAB76310.1"/>
    </source>
</evidence>
<accession>A0A167F8T6</accession>
<proteinExistence type="inferred from homology"/>
<keyword evidence="2" id="KW-0704">Schiff base</keyword>
<dbReference type="InterPro" id="IPR020625">
    <property type="entry name" value="Schiff_base-form_aldolases_AS"/>
</dbReference>
<dbReference type="AlphaFoldDB" id="A0A167F8T6"/>
<evidence type="ECO:0000256" key="3">
    <source>
        <dbReference type="PIRNR" id="PIRNR001365"/>
    </source>
</evidence>
<evidence type="ECO:0000256" key="1">
    <source>
        <dbReference type="ARBA" id="ARBA00023239"/>
    </source>
</evidence>
<evidence type="ECO:0000313" key="7">
    <source>
        <dbReference type="Proteomes" id="UP000077134"/>
    </source>
</evidence>
<gene>
    <name evidence="6" type="ORF">PNBC_02510</name>
</gene>
<dbReference type="GO" id="GO:0016829">
    <property type="term" value="F:lyase activity"/>
    <property type="evidence" value="ECO:0007669"/>
    <property type="project" value="UniProtKB-KW"/>
</dbReference>
<dbReference type="Gene3D" id="3.20.20.70">
    <property type="entry name" value="Aldolase class I"/>
    <property type="match status" value="1"/>
</dbReference>
<dbReference type="InterPro" id="IPR002220">
    <property type="entry name" value="DapA-like"/>
</dbReference>